<accession>A0ABP1D740</accession>
<sequence length="112" mass="12866">MRLCSRCSARLREARDGQWILRRRRRFGHQTRVVREGVSGKRVERGEDGVGHGGRLVVVMVVVNDQEFRCVAEGIPRRLYVWNTVRALLLECGDAWSRNMTDVWGKGAGEQE</sequence>
<evidence type="ECO:0000313" key="2">
    <source>
        <dbReference type="Proteomes" id="UP001497453"/>
    </source>
</evidence>
<proteinExistence type="predicted"/>
<name>A0ABP1D740_9APHY</name>
<dbReference type="EMBL" id="OZ037946">
    <property type="protein sequence ID" value="CAL1703685.1"/>
    <property type="molecule type" value="Genomic_DNA"/>
</dbReference>
<evidence type="ECO:0000313" key="1">
    <source>
        <dbReference type="EMBL" id="CAL1703685.1"/>
    </source>
</evidence>
<gene>
    <name evidence="1" type="ORF">GFSPODELE1_LOCUS4678</name>
</gene>
<organism evidence="1 2">
    <name type="scientific">Somion occarium</name>
    <dbReference type="NCBI Taxonomy" id="3059160"/>
    <lineage>
        <taxon>Eukaryota</taxon>
        <taxon>Fungi</taxon>
        <taxon>Dikarya</taxon>
        <taxon>Basidiomycota</taxon>
        <taxon>Agaricomycotina</taxon>
        <taxon>Agaricomycetes</taxon>
        <taxon>Polyporales</taxon>
        <taxon>Cerrenaceae</taxon>
        <taxon>Somion</taxon>
    </lineage>
</organism>
<keyword evidence="2" id="KW-1185">Reference proteome</keyword>
<dbReference type="Proteomes" id="UP001497453">
    <property type="component" value="Chromosome 3"/>
</dbReference>
<protein>
    <submittedName>
        <fullName evidence="1">Uncharacterized protein</fullName>
    </submittedName>
</protein>
<reference evidence="2" key="1">
    <citation type="submission" date="2024-04" db="EMBL/GenBank/DDBJ databases">
        <authorList>
            <person name="Shaw F."/>
            <person name="Minotto A."/>
        </authorList>
    </citation>
    <scope>NUCLEOTIDE SEQUENCE [LARGE SCALE GENOMIC DNA]</scope>
</reference>